<reference evidence="2" key="1">
    <citation type="submission" date="2020-07" db="EMBL/GenBank/DDBJ databases">
        <title>Huge and variable diversity of episymbiotic CPR bacteria and DPANN archaea in groundwater ecosystems.</title>
        <authorList>
            <person name="He C.Y."/>
            <person name="Keren R."/>
            <person name="Whittaker M."/>
            <person name="Farag I.F."/>
            <person name="Doudna J."/>
            <person name="Cate J.H.D."/>
            <person name="Banfield J.F."/>
        </authorList>
    </citation>
    <scope>NUCLEOTIDE SEQUENCE</scope>
    <source>
        <strain evidence="2">NC_groundwater_1664_Pr3_B-0.1um_52_9</strain>
    </source>
</reference>
<accession>A0A9D6V473</accession>
<keyword evidence="1" id="KW-0732">Signal</keyword>
<feature type="signal peptide" evidence="1">
    <location>
        <begin position="1"/>
        <end position="24"/>
    </location>
</feature>
<gene>
    <name evidence="2" type="ORF">HY912_13530</name>
</gene>
<dbReference type="AlphaFoldDB" id="A0A9D6V473"/>
<organism evidence="2 3">
    <name type="scientific">Desulfomonile tiedjei</name>
    <dbReference type="NCBI Taxonomy" id="2358"/>
    <lineage>
        <taxon>Bacteria</taxon>
        <taxon>Pseudomonadati</taxon>
        <taxon>Thermodesulfobacteriota</taxon>
        <taxon>Desulfomonilia</taxon>
        <taxon>Desulfomonilales</taxon>
        <taxon>Desulfomonilaceae</taxon>
        <taxon>Desulfomonile</taxon>
    </lineage>
</organism>
<evidence type="ECO:0000313" key="2">
    <source>
        <dbReference type="EMBL" id="MBI5250509.1"/>
    </source>
</evidence>
<dbReference type="EMBL" id="JACRDE010000351">
    <property type="protein sequence ID" value="MBI5250509.1"/>
    <property type="molecule type" value="Genomic_DNA"/>
</dbReference>
<comment type="caution">
    <text evidence="2">The sequence shown here is derived from an EMBL/GenBank/DDBJ whole genome shotgun (WGS) entry which is preliminary data.</text>
</comment>
<name>A0A9D6V473_9BACT</name>
<sequence>MVIRLICIGLLLGFSFVLIGSAQAAHCGPDFCAPPLKVPVYGPPPGAGMAPMPLRAPMGGPAMAGPRPMAGCCPPPCPPPACGPAEGGFNPISALFSAITFPFRMIGSAFSKRQGCEPPGCMQAGCVPMMPPCGPPPISKCKPGQMPKAAAFGYSPMGH</sequence>
<feature type="chain" id="PRO_5038702151" evidence="1">
    <location>
        <begin position="25"/>
        <end position="159"/>
    </location>
</feature>
<protein>
    <submittedName>
        <fullName evidence="2">Uncharacterized protein</fullName>
    </submittedName>
</protein>
<dbReference type="Proteomes" id="UP000807825">
    <property type="component" value="Unassembled WGS sequence"/>
</dbReference>
<proteinExistence type="predicted"/>
<evidence type="ECO:0000256" key="1">
    <source>
        <dbReference type="SAM" id="SignalP"/>
    </source>
</evidence>
<evidence type="ECO:0000313" key="3">
    <source>
        <dbReference type="Proteomes" id="UP000807825"/>
    </source>
</evidence>